<organism evidence="1 2">
    <name type="scientific">Ditylenchus destructor</name>
    <dbReference type="NCBI Taxonomy" id="166010"/>
    <lineage>
        <taxon>Eukaryota</taxon>
        <taxon>Metazoa</taxon>
        <taxon>Ecdysozoa</taxon>
        <taxon>Nematoda</taxon>
        <taxon>Chromadorea</taxon>
        <taxon>Rhabditida</taxon>
        <taxon>Tylenchina</taxon>
        <taxon>Tylenchomorpha</taxon>
        <taxon>Sphaerularioidea</taxon>
        <taxon>Anguinidae</taxon>
        <taxon>Anguininae</taxon>
        <taxon>Ditylenchus</taxon>
    </lineage>
</organism>
<keyword evidence="2" id="KW-1185">Reference proteome</keyword>
<evidence type="ECO:0000313" key="1">
    <source>
        <dbReference type="EMBL" id="KAI1696165.1"/>
    </source>
</evidence>
<name>A0AAD4MNK9_9BILA</name>
<dbReference type="EMBL" id="JAKKPZ010000345">
    <property type="protein sequence ID" value="KAI1696165.1"/>
    <property type="molecule type" value="Genomic_DNA"/>
</dbReference>
<dbReference type="Proteomes" id="UP001201812">
    <property type="component" value="Unassembled WGS sequence"/>
</dbReference>
<protein>
    <submittedName>
        <fullName evidence="1">Uncharacterized protein</fullName>
    </submittedName>
</protein>
<accession>A0AAD4MNK9</accession>
<sequence>MVKETSLVITNYTVHTLHRLTAGNCEPIFNSQTILQCRTLYMFNPYFSFKDCAALYNVKFIEIQHKNEEDIDLWLQHWQEFLEQPGVKPIVVFNFLCHEIVDNLLDRISKAFSSAVSPNAFKVAFVLYYKSLTEFRETNKTSREILELKKGLPVEYQKENLKLYHNYTLERFSV</sequence>
<evidence type="ECO:0000313" key="2">
    <source>
        <dbReference type="Proteomes" id="UP001201812"/>
    </source>
</evidence>
<gene>
    <name evidence="1" type="ORF">DdX_19193</name>
</gene>
<proteinExistence type="predicted"/>
<dbReference type="AlphaFoldDB" id="A0AAD4MNK9"/>
<reference evidence="1" key="1">
    <citation type="submission" date="2022-01" db="EMBL/GenBank/DDBJ databases">
        <title>Genome Sequence Resource for Two Populations of Ditylenchus destructor, the Migratory Endoparasitic Phytonematode.</title>
        <authorList>
            <person name="Zhang H."/>
            <person name="Lin R."/>
            <person name="Xie B."/>
        </authorList>
    </citation>
    <scope>NUCLEOTIDE SEQUENCE</scope>
    <source>
        <strain evidence="1">BazhouSP</strain>
    </source>
</reference>
<comment type="caution">
    <text evidence="1">The sequence shown here is derived from an EMBL/GenBank/DDBJ whole genome shotgun (WGS) entry which is preliminary data.</text>
</comment>